<feature type="non-terminal residue" evidence="1">
    <location>
        <position position="1"/>
    </location>
</feature>
<gene>
    <name evidence="1" type="ORF">BDW02DRAFT_513281</name>
</gene>
<dbReference type="Proteomes" id="UP000800040">
    <property type="component" value="Unassembled WGS sequence"/>
</dbReference>
<accession>A0A6A5JV30</accession>
<organism evidence="1 2">
    <name type="scientific">Decorospora gaudefroyi</name>
    <dbReference type="NCBI Taxonomy" id="184978"/>
    <lineage>
        <taxon>Eukaryota</taxon>
        <taxon>Fungi</taxon>
        <taxon>Dikarya</taxon>
        <taxon>Ascomycota</taxon>
        <taxon>Pezizomycotina</taxon>
        <taxon>Dothideomycetes</taxon>
        <taxon>Pleosporomycetidae</taxon>
        <taxon>Pleosporales</taxon>
        <taxon>Pleosporineae</taxon>
        <taxon>Pleosporaceae</taxon>
        <taxon>Decorospora</taxon>
    </lineage>
</organism>
<name>A0A6A5JV30_9PLEO</name>
<reference evidence="1" key="1">
    <citation type="submission" date="2020-01" db="EMBL/GenBank/DDBJ databases">
        <authorList>
            <consortium name="DOE Joint Genome Institute"/>
            <person name="Haridas S."/>
            <person name="Albert R."/>
            <person name="Binder M."/>
            <person name="Bloem J."/>
            <person name="Labutti K."/>
            <person name="Salamov A."/>
            <person name="Andreopoulos B."/>
            <person name="Baker S.E."/>
            <person name="Barry K."/>
            <person name="Bills G."/>
            <person name="Bluhm B.H."/>
            <person name="Cannon C."/>
            <person name="Castanera R."/>
            <person name="Culley D.E."/>
            <person name="Daum C."/>
            <person name="Ezra D."/>
            <person name="Gonzalez J.B."/>
            <person name="Henrissat B."/>
            <person name="Kuo A."/>
            <person name="Liang C."/>
            <person name="Lipzen A."/>
            <person name="Lutzoni F."/>
            <person name="Magnuson J."/>
            <person name="Mondo S."/>
            <person name="Nolan M."/>
            <person name="Ohm R."/>
            <person name="Pangilinan J."/>
            <person name="Park H.-J."/>
            <person name="Ramirez L."/>
            <person name="Alfaro M."/>
            <person name="Sun H."/>
            <person name="Tritt A."/>
            <person name="Yoshinaga Y."/>
            <person name="Zwiers L.-H."/>
            <person name="Turgeon B.G."/>
            <person name="Goodwin S.B."/>
            <person name="Spatafora J.W."/>
            <person name="Crous P.W."/>
            <person name="Grigoriev I.V."/>
        </authorList>
    </citation>
    <scope>NUCLEOTIDE SEQUENCE</scope>
    <source>
        <strain evidence="1">P77</strain>
    </source>
</reference>
<dbReference type="OrthoDB" id="3693538at2759"/>
<dbReference type="AlphaFoldDB" id="A0A6A5JV30"/>
<evidence type="ECO:0000313" key="2">
    <source>
        <dbReference type="Proteomes" id="UP000800040"/>
    </source>
</evidence>
<proteinExistence type="predicted"/>
<keyword evidence="2" id="KW-1185">Reference proteome</keyword>
<sequence length="101" mass="11476">TKGSKRSFFSIVTYYANSKGAIVNLPIALPQLVGAYTSKAIANAITKILQFFSINYSKLSYFILNNAYNNNTTINKLTIIYYFSTSNCYLYYAYYILNLIS</sequence>
<dbReference type="EMBL" id="ML975687">
    <property type="protein sequence ID" value="KAF1828085.1"/>
    <property type="molecule type" value="Genomic_DNA"/>
</dbReference>
<protein>
    <submittedName>
        <fullName evidence="1">Uncharacterized protein</fullName>
    </submittedName>
</protein>
<evidence type="ECO:0000313" key="1">
    <source>
        <dbReference type="EMBL" id="KAF1828085.1"/>
    </source>
</evidence>